<dbReference type="InterPro" id="IPR035959">
    <property type="entry name" value="RutC-like_sf"/>
</dbReference>
<dbReference type="SUPFAM" id="SSF55298">
    <property type="entry name" value="YjgF-like"/>
    <property type="match status" value="1"/>
</dbReference>
<dbReference type="Gene3D" id="3.30.1330.40">
    <property type="entry name" value="RutC-like"/>
    <property type="match status" value="1"/>
</dbReference>
<evidence type="ECO:0000313" key="1">
    <source>
        <dbReference type="EMBL" id="PPC77823.1"/>
    </source>
</evidence>
<protein>
    <recommendedName>
        <fullName evidence="3">RidA family protein</fullName>
    </recommendedName>
</protein>
<organism evidence="1 2">
    <name type="scientific">Proteobacteria bacterium 228</name>
    <dbReference type="NCBI Taxonomy" id="2083153"/>
    <lineage>
        <taxon>Bacteria</taxon>
        <taxon>Pseudomonadati</taxon>
        <taxon>Pseudomonadota</taxon>
    </lineage>
</organism>
<reference evidence="1 2" key="1">
    <citation type="submission" date="2018-02" db="EMBL/GenBank/DDBJ databases">
        <title>novel marine gammaproteobacteria from coastal saline agro ecosystem.</title>
        <authorList>
            <person name="Krishnan R."/>
            <person name="Ramesh Kumar N."/>
        </authorList>
    </citation>
    <scope>NUCLEOTIDE SEQUENCE [LARGE SCALE GENOMIC DNA]</scope>
    <source>
        <strain evidence="1 2">228</strain>
    </source>
</reference>
<dbReference type="AlphaFoldDB" id="A0A2S5KSY3"/>
<evidence type="ECO:0008006" key="3">
    <source>
        <dbReference type="Google" id="ProtNLM"/>
    </source>
</evidence>
<dbReference type="PANTHER" id="PTHR47328">
    <property type="match status" value="1"/>
</dbReference>
<dbReference type="InterPro" id="IPR035709">
    <property type="entry name" value="YoaB-like"/>
</dbReference>
<dbReference type="InterPro" id="IPR006175">
    <property type="entry name" value="YjgF/YER057c/UK114"/>
</dbReference>
<dbReference type="Proteomes" id="UP000238196">
    <property type="component" value="Unassembled WGS sequence"/>
</dbReference>
<gene>
    <name evidence="1" type="ORF">C4K68_08560</name>
</gene>
<dbReference type="PANTHER" id="PTHR47328:SF1">
    <property type="entry name" value="RUTC FAMILY PROTEIN YOAB"/>
    <property type="match status" value="1"/>
</dbReference>
<comment type="caution">
    <text evidence="1">The sequence shown here is derived from an EMBL/GenBank/DDBJ whole genome shotgun (WGS) entry which is preliminary data.</text>
</comment>
<sequence>MKIHRINAGQRWSDIVVYNGIAKFVEIPEGDLSGGVKSQVAQVLAQAEKSLAKVGSDKSRLLSVTIYITDFANINGLNEVWDAWFAEGTAPSRACVKVELSNPEWCVEMAFEAAAGEDFAG</sequence>
<evidence type="ECO:0000313" key="2">
    <source>
        <dbReference type="Proteomes" id="UP000238196"/>
    </source>
</evidence>
<name>A0A2S5KSY3_9PROT</name>
<dbReference type="EMBL" id="PRLP01000025">
    <property type="protein sequence ID" value="PPC77823.1"/>
    <property type="molecule type" value="Genomic_DNA"/>
</dbReference>
<dbReference type="OrthoDB" id="6899345at2"/>
<dbReference type="Pfam" id="PF01042">
    <property type="entry name" value="Ribonuc_L-PSP"/>
    <property type="match status" value="1"/>
</dbReference>
<dbReference type="CDD" id="cd06150">
    <property type="entry name" value="YjgF_YER057c_UK114_like_2"/>
    <property type="match status" value="1"/>
</dbReference>
<proteinExistence type="predicted"/>
<accession>A0A2S5KSY3</accession>